<organism evidence="1 2">
    <name type="scientific">Dictyocaulus viviparus</name>
    <name type="common">Bovine lungworm</name>
    <dbReference type="NCBI Taxonomy" id="29172"/>
    <lineage>
        <taxon>Eukaryota</taxon>
        <taxon>Metazoa</taxon>
        <taxon>Ecdysozoa</taxon>
        <taxon>Nematoda</taxon>
        <taxon>Chromadorea</taxon>
        <taxon>Rhabditida</taxon>
        <taxon>Rhabditina</taxon>
        <taxon>Rhabditomorpha</taxon>
        <taxon>Strongyloidea</taxon>
        <taxon>Metastrongylidae</taxon>
        <taxon>Dictyocaulus</taxon>
    </lineage>
</organism>
<name>A0A0D8XXY0_DICVI</name>
<dbReference type="OrthoDB" id="5919603at2759"/>
<gene>
    <name evidence="1" type="ORF">DICVIV_06712</name>
</gene>
<protein>
    <submittedName>
        <fullName evidence="1">Uncharacterized protein</fullName>
    </submittedName>
</protein>
<dbReference type="AlphaFoldDB" id="A0A0D8XXY0"/>
<proteinExistence type="predicted"/>
<sequence>MMMMWFTNVARGRYSPRSSANADGDLTNAVRWRGRVCIERSTTMSTATATANESGGPSYGIGQSLCIALLTMGQCISKDQKEGKRLNRRIDEQIKKDQSMSLRIIKLLLLELYESKEGGRGKEREVKRVDQIM</sequence>
<evidence type="ECO:0000313" key="1">
    <source>
        <dbReference type="EMBL" id="KJH47196.1"/>
    </source>
</evidence>
<keyword evidence="2" id="KW-1185">Reference proteome</keyword>
<accession>A0A0D8XXY0</accession>
<evidence type="ECO:0000313" key="2">
    <source>
        <dbReference type="Proteomes" id="UP000053766"/>
    </source>
</evidence>
<reference evidence="2" key="2">
    <citation type="journal article" date="2016" name="Sci. Rep.">
        <title>Dictyocaulus viviparus genome, variome and transcriptome elucidate lungworm biology and support future intervention.</title>
        <authorList>
            <person name="McNulty S.N."/>
            <person name="Strube C."/>
            <person name="Rosa B.A."/>
            <person name="Martin J.C."/>
            <person name="Tyagi R."/>
            <person name="Choi Y.J."/>
            <person name="Wang Q."/>
            <person name="Hallsworth Pepin K."/>
            <person name="Zhang X."/>
            <person name="Ozersky P."/>
            <person name="Wilson R.K."/>
            <person name="Sternberg P.W."/>
            <person name="Gasser R.B."/>
            <person name="Mitreva M."/>
        </authorList>
    </citation>
    <scope>NUCLEOTIDE SEQUENCE [LARGE SCALE GENOMIC DNA]</scope>
    <source>
        <strain evidence="2">HannoverDv2000</strain>
    </source>
</reference>
<dbReference type="Proteomes" id="UP000053766">
    <property type="component" value="Unassembled WGS sequence"/>
</dbReference>
<dbReference type="EMBL" id="KN716317">
    <property type="protein sequence ID" value="KJH47196.1"/>
    <property type="molecule type" value="Genomic_DNA"/>
</dbReference>
<reference evidence="1 2" key="1">
    <citation type="submission" date="2013-11" db="EMBL/GenBank/DDBJ databases">
        <title>Draft genome of the bovine lungworm Dictyocaulus viviparus.</title>
        <authorList>
            <person name="Mitreva M."/>
        </authorList>
    </citation>
    <scope>NUCLEOTIDE SEQUENCE [LARGE SCALE GENOMIC DNA]</scope>
    <source>
        <strain evidence="1 2">HannoverDv2000</strain>
    </source>
</reference>
<dbReference type="STRING" id="29172.A0A0D8XXY0"/>